<gene>
    <name evidence="1" type="ORF">SAMN04489857_0701</name>
</gene>
<reference evidence="2" key="1">
    <citation type="submission" date="2016-10" db="EMBL/GenBank/DDBJ databases">
        <authorList>
            <person name="Varghese N."/>
            <person name="Submissions S."/>
        </authorList>
    </citation>
    <scope>NUCLEOTIDE SEQUENCE [LARGE SCALE GENOMIC DNA]</scope>
    <source>
        <strain evidence="2">DSM 22620</strain>
    </source>
</reference>
<accession>A0A1H1L702</accession>
<dbReference type="OrthoDB" id="3197453at2"/>
<dbReference type="RefSeq" id="WP_090861779.1">
    <property type="nucleotide sequence ID" value="NZ_LT629759.1"/>
</dbReference>
<evidence type="ECO:0000313" key="1">
    <source>
        <dbReference type="EMBL" id="SDR69679.1"/>
    </source>
</evidence>
<name>A0A1H1L702_9ACTN</name>
<proteinExistence type="predicted"/>
<dbReference type="AlphaFoldDB" id="A0A1H1L702"/>
<sequence length="766" mass="82795">MQAISTEFSKALLENSTLLVKASLKLADGTVKELTGDDITALSYEQATSSDQSFDIGSAVIGKCSITLNNHDRRFDKYDFTNAMLIPYVGKSFGGTEVQGAEHTVPTTEWLRKGTYVVDQPDSYGGTIQLSCLDYLTKLEDKLSTIDVSYPCSAIDLAETIFTKNGVLFSHDDFTPVYNPTITEAPKNTDYSCLQVVSYLAQLMGGWIRCDSLGGAFISWYKTSSLEQESWLDGGDFSGPESTYNTGSTADGGSFSDYSSGDSYDGGSFTSNDDVGHIYRPKTVTVMTDDVVITGVSVKAQNEVKKDESGRETNGADGETYLAGSEGYVISISNNPFVKYGTAEACAKALYKRIGGMKLRPFTATAPSDPSIEAGDPVIVSDYTGAMHVSYVTSLKLTVNNSETFKCSAKSASRNSAAGASATTQAIVAARNEVKRAQTAIELAKEDLEKRISEKNSGMFHTEETLSDGSTVYYLHDKPTIAASQIIWKMNSLAVSVSTDGGATWAYGVTATGTAILDRIYAVGIDASHINSGTYTVTDSNGNVRVRIGPGVPTCMEIANPYNVSEMIPVSNAILSSPVSEKQQGKYMNQFTQSEMVSGIERKVEHATIVSGKVSSGYGGSIAFMYSAYESIDTHIWDLNVNNRGTIDYTNTLYVDGIVTIYLSVIEDGKQFSYKKSDEEKCIGLYGFGAYDYSPSKDSDLTYDTSRTKNTNYTIDSLSPLKQYKFEIWADVSWHGKNESWPGKASDIKNPATLTIGGGQVLAIPC</sequence>
<dbReference type="EMBL" id="LT629759">
    <property type="protein sequence ID" value="SDR69679.1"/>
    <property type="molecule type" value="Genomic_DNA"/>
</dbReference>
<evidence type="ECO:0000313" key="2">
    <source>
        <dbReference type="Proteomes" id="UP000199480"/>
    </source>
</evidence>
<protein>
    <submittedName>
        <fullName evidence="1">Uncharacterized protein</fullName>
    </submittedName>
</protein>
<dbReference type="GeneID" id="78500071"/>
<dbReference type="Proteomes" id="UP000199480">
    <property type="component" value="Chromosome I"/>
</dbReference>
<organism evidence="1 2">
    <name type="scientific">Parafannyhessea umbonata</name>
    <dbReference type="NCBI Taxonomy" id="604330"/>
    <lineage>
        <taxon>Bacteria</taxon>
        <taxon>Bacillati</taxon>
        <taxon>Actinomycetota</taxon>
        <taxon>Coriobacteriia</taxon>
        <taxon>Coriobacteriales</taxon>
        <taxon>Atopobiaceae</taxon>
        <taxon>Parafannyhessea</taxon>
    </lineage>
</organism>